<dbReference type="Proteomes" id="UP000515344">
    <property type="component" value="Chromosome"/>
</dbReference>
<dbReference type="InterPro" id="IPR001789">
    <property type="entry name" value="Sig_transdc_resp-reg_receiver"/>
</dbReference>
<feature type="domain" description="Response regulatory" evidence="2">
    <location>
        <begin position="3"/>
        <end position="116"/>
    </location>
</feature>
<gene>
    <name evidence="4" type="ORF">H4075_00405</name>
</gene>
<proteinExistence type="predicted"/>
<dbReference type="InterPro" id="IPR011006">
    <property type="entry name" value="CheY-like_superfamily"/>
</dbReference>
<name>A0A7G5XGT9_9BACT</name>
<organism evidence="4 5">
    <name type="scientific">Lacibacter sediminis</name>
    <dbReference type="NCBI Taxonomy" id="2760713"/>
    <lineage>
        <taxon>Bacteria</taxon>
        <taxon>Pseudomonadati</taxon>
        <taxon>Bacteroidota</taxon>
        <taxon>Chitinophagia</taxon>
        <taxon>Chitinophagales</taxon>
        <taxon>Chitinophagaceae</taxon>
        <taxon>Lacibacter</taxon>
    </lineage>
</organism>
<feature type="domain" description="HTH LytTR-type" evidence="3">
    <location>
        <begin position="144"/>
        <end position="247"/>
    </location>
</feature>
<evidence type="ECO:0000259" key="2">
    <source>
        <dbReference type="PROSITE" id="PS50110"/>
    </source>
</evidence>
<dbReference type="PROSITE" id="PS50110">
    <property type="entry name" value="RESPONSE_REGULATORY"/>
    <property type="match status" value="1"/>
</dbReference>
<sequence length="248" mass="28277">MIRAIIIDDEQHCIRALLNDLEKNCPSVEVLAACSSAKEGMMMIKKEKPDLIFLDIEMPWMNGFEMLELIDQISFHIIFTTAHDQFAAKAFRISAVDYLLKPVDSGDLKEAVRKVELKMNEQSGSANIENLLRNIKQPYNEQRIALPNKDGYEFAEVSHIIYCHAEGAYTKVYLDNKKFILVSKTLGDIEELLPTDLFQRIHHSTVVNLKFVSHFIRTDGGYVKLNTGEQLTVSKSKKEALMDRLGLK</sequence>
<evidence type="ECO:0000313" key="5">
    <source>
        <dbReference type="Proteomes" id="UP000515344"/>
    </source>
</evidence>
<dbReference type="AlphaFoldDB" id="A0A7G5XGT9"/>
<dbReference type="KEGG" id="lacs:H4075_00405"/>
<dbReference type="Pfam" id="PF04397">
    <property type="entry name" value="LytTR"/>
    <property type="match status" value="1"/>
</dbReference>
<protein>
    <submittedName>
        <fullName evidence="4">Response regulator transcription factor</fullName>
    </submittedName>
</protein>
<dbReference type="SMART" id="SM00850">
    <property type="entry name" value="LytTR"/>
    <property type="match status" value="1"/>
</dbReference>
<reference evidence="5" key="1">
    <citation type="submission" date="2020-08" db="EMBL/GenBank/DDBJ databases">
        <title>Lacibacter sp. S13-6-6 genome sequencing.</title>
        <authorList>
            <person name="Jin L."/>
        </authorList>
    </citation>
    <scope>NUCLEOTIDE SEQUENCE [LARGE SCALE GENOMIC DNA]</scope>
    <source>
        <strain evidence="5">S13-6-6</strain>
    </source>
</reference>
<dbReference type="PROSITE" id="PS50930">
    <property type="entry name" value="HTH_LYTTR"/>
    <property type="match status" value="1"/>
</dbReference>
<dbReference type="GO" id="GO:0003677">
    <property type="term" value="F:DNA binding"/>
    <property type="evidence" value="ECO:0007669"/>
    <property type="project" value="InterPro"/>
</dbReference>
<dbReference type="Pfam" id="PF00072">
    <property type="entry name" value="Response_reg"/>
    <property type="match status" value="1"/>
</dbReference>
<dbReference type="SMART" id="SM00448">
    <property type="entry name" value="REC"/>
    <property type="match status" value="1"/>
</dbReference>
<dbReference type="SUPFAM" id="SSF52172">
    <property type="entry name" value="CheY-like"/>
    <property type="match status" value="1"/>
</dbReference>
<dbReference type="RefSeq" id="WP_182803099.1">
    <property type="nucleotide sequence ID" value="NZ_CP060007.1"/>
</dbReference>
<evidence type="ECO:0000256" key="1">
    <source>
        <dbReference type="PROSITE-ProRule" id="PRU00169"/>
    </source>
</evidence>
<accession>A0A7G5XGT9</accession>
<dbReference type="PANTHER" id="PTHR37299">
    <property type="entry name" value="TRANSCRIPTIONAL REGULATOR-RELATED"/>
    <property type="match status" value="1"/>
</dbReference>
<evidence type="ECO:0000313" key="4">
    <source>
        <dbReference type="EMBL" id="QNA44692.1"/>
    </source>
</evidence>
<dbReference type="InterPro" id="IPR046947">
    <property type="entry name" value="LytR-like"/>
</dbReference>
<dbReference type="Gene3D" id="2.40.50.1020">
    <property type="entry name" value="LytTr DNA-binding domain"/>
    <property type="match status" value="1"/>
</dbReference>
<keyword evidence="5" id="KW-1185">Reference proteome</keyword>
<dbReference type="GO" id="GO:0000156">
    <property type="term" value="F:phosphorelay response regulator activity"/>
    <property type="evidence" value="ECO:0007669"/>
    <property type="project" value="InterPro"/>
</dbReference>
<keyword evidence="1" id="KW-0597">Phosphoprotein</keyword>
<dbReference type="InterPro" id="IPR007492">
    <property type="entry name" value="LytTR_DNA-bd_dom"/>
</dbReference>
<feature type="modified residue" description="4-aspartylphosphate" evidence="1">
    <location>
        <position position="55"/>
    </location>
</feature>
<dbReference type="EMBL" id="CP060007">
    <property type="protein sequence ID" value="QNA44692.1"/>
    <property type="molecule type" value="Genomic_DNA"/>
</dbReference>
<dbReference type="PANTHER" id="PTHR37299:SF1">
    <property type="entry name" value="STAGE 0 SPORULATION PROTEIN A HOMOLOG"/>
    <property type="match status" value="1"/>
</dbReference>
<evidence type="ECO:0000259" key="3">
    <source>
        <dbReference type="PROSITE" id="PS50930"/>
    </source>
</evidence>
<dbReference type="Gene3D" id="3.40.50.2300">
    <property type="match status" value="1"/>
</dbReference>